<dbReference type="Proteomes" id="UP000005824">
    <property type="component" value="Unassembled WGS sequence"/>
</dbReference>
<dbReference type="PANTHER" id="PTHR43818:SF5">
    <property type="entry name" value="OXIDOREDUCTASE FAMILY PROTEIN"/>
    <property type="match status" value="1"/>
</dbReference>
<dbReference type="InterPro" id="IPR006311">
    <property type="entry name" value="TAT_signal"/>
</dbReference>
<dbReference type="STRING" id="497964.CfE428DRAFT_6049"/>
<protein>
    <submittedName>
        <fullName evidence="4">Oxidoreductase domain protein</fullName>
    </submittedName>
</protein>
<dbReference type="SUPFAM" id="SSF55347">
    <property type="entry name" value="Glyceraldehyde-3-phosphate dehydrogenase-like, C-terminal domain"/>
    <property type="match status" value="1"/>
</dbReference>
<dbReference type="InterPro" id="IPR019546">
    <property type="entry name" value="TAT_signal_bac_arc"/>
</dbReference>
<dbReference type="InterPro" id="IPR036291">
    <property type="entry name" value="NAD(P)-bd_dom_sf"/>
</dbReference>
<evidence type="ECO:0000256" key="1">
    <source>
        <dbReference type="SAM" id="SignalP"/>
    </source>
</evidence>
<dbReference type="SUPFAM" id="SSF51735">
    <property type="entry name" value="NAD(P)-binding Rossmann-fold domains"/>
    <property type="match status" value="1"/>
</dbReference>
<dbReference type="Gene3D" id="3.30.360.10">
    <property type="entry name" value="Dihydrodipicolinate Reductase, domain 2"/>
    <property type="match status" value="1"/>
</dbReference>
<evidence type="ECO:0000313" key="5">
    <source>
        <dbReference type="Proteomes" id="UP000005824"/>
    </source>
</evidence>
<dbReference type="PROSITE" id="PS51318">
    <property type="entry name" value="TAT"/>
    <property type="match status" value="1"/>
</dbReference>
<dbReference type="PANTHER" id="PTHR43818">
    <property type="entry name" value="BCDNA.GH03377"/>
    <property type="match status" value="1"/>
</dbReference>
<keyword evidence="5" id="KW-1185">Reference proteome</keyword>
<dbReference type="Gene3D" id="3.40.50.720">
    <property type="entry name" value="NAD(P)-binding Rossmann-like Domain"/>
    <property type="match status" value="1"/>
</dbReference>
<dbReference type="EMBL" id="ABVL01000033">
    <property type="protein sequence ID" value="EDY16430.1"/>
    <property type="molecule type" value="Genomic_DNA"/>
</dbReference>
<dbReference type="GO" id="GO:0000166">
    <property type="term" value="F:nucleotide binding"/>
    <property type="evidence" value="ECO:0007669"/>
    <property type="project" value="InterPro"/>
</dbReference>
<evidence type="ECO:0000259" key="2">
    <source>
        <dbReference type="Pfam" id="PF01408"/>
    </source>
</evidence>
<dbReference type="NCBIfam" id="TIGR01409">
    <property type="entry name" value="TAT_signal_seq"/>
    <property type="match status" value="1"/>
</dbReference>
<sequence>MMHKTNRRTFLKQSALAGAALSLPAYIRAASEGANSDIRIAVVGFNGRGQSHIKAYSNLKGVRIVALCDVDSNVLDKGVAQLAKANNQVKPFKDIRKLLDSGEVDAISIATPNHWHSLAGIWGIQAGKDVYVEKPVSHNVWEGRQLVKAADKYQRIVQMGVQSRSAAGIANVLEWLKSEPLGKLQYVRGLCYKRRPSIGLVTADQPVPETIDYDIWSGPAPLVPPHRKKIHYDWHWIWNYGNGDLGNQGIHQMDIARRFTGEAALSPKIVSVGGRLGYKDDGETPNSMFVFHDYEKAPLIFEVRGLPEKTDAKEMDKYRGASIGVIAQYENGYVVVPDYNNAAVFDNKDQLIRKYGNPPGVKGMTESNPISESEKAKIATSKFSEKEESHFGNFIACVKSRKAADLNAKIIDGHISSALCHTANISYRLGKTASPDELREKFKGNKEALDSLERLATHLKANDVDINVDKLTLGEFLKMDPKTERFIDNAAADKMLTREYRKPYVVPENV</sequence>
<accession>B4DAV8</accession>
<gene>
    <name evidence="4" type="ORF">CfE428DRAFT_6049</name>
</gene>
<dbReference type="Pfam" id="PF01408">
    <property type="entry name" value="GFO_IDH_MocA"/>
    <property type="match status" value="1"/>
</dbReference>
<keyword evidence="1" id="KW-0732">Signal</keyword>
<proteinExistence type="predicted"/>
<evidence type="ECO:0000313" key="4">
    <source>
        <dbReference type="EMBL" id="EDY16430.1"/>
    </source>
</evidence>
<feature type="chain" id="PRO_5002802690" evidence="1">
    <location>
        <begin position="30"/>
        <end position="510"/>
    </location>
</feature>
<dbReference type="eggNOG" id="COG0673">
    <property type="taxonomic scope" value="Bacteria"/>
</dbReference>
<feature type="domain" description="Gfo/Idh/MocA-like oxidoreductase N-terminal" evidence="2">
    <location>
        <begin position="38"/>
        <end position="160"/>
    </location>
</feature>
<dbReference type="InParanoid" id="B4DAV8"/>
<dbReference type="InterPro" id="IPR043906">
    <property type="entry name" value="Gfo/Idh/MocA_OxRdtase_bact_C"/>
</dbReference>
<reference evidence="4 5" key="1">
    <citation type="journal article" date="2011" name="J. Bacteriol.">
        <title>Genome sequence of Chthoniobacter flavus Ellin428, an aerobic heterotrophic soil bacterium.</title>
        <authorList>
            <person name="Kant R."/>
            <person name="van Passel M.W."/>
            <person name="Palva A."/>
            <person name="Lucas S."/>
            <person name="Lapidus A."/>
            <person name="Glavina Del Rio T."/>
            <person name="Dalin E."/>
            <person name="Tice H."/>
            <person name="Bruce D."/>
            <person name="Goodwin L."/>
            <person name="Pitluck S."/>
            <person name="Larimer F.W."/>
            <person name="Land M.L."/>
            <person name="Hauser L."/>
            <person name="Sangwan P."/>
            <person name="de Vos W.M."/>
            <person name="Janssen P.H."/>
            <person name="Smidt H."/>
        </authorList>
    </citation>
    <scope>NUCLEOTIDE SEQUENCE [LARGE SCALE GENOMIC DNA]</scope>
    <source>
        <strain evidence="4 5">Ellin428</strain>
    </source>
</reference>
<dbReference type="RefSeq" id="WP_006983368.1">
    <property type="nucleotide sequence ID" value="NZ_ABVL01000033.1"/>
</dbReference>
<dbReference type="Pfam" id="PF19051">
    <property type="entry name" value="GFO_IDH_MocA_C2"/>
    <property type="match status" value="1"/>
</dbReference>
<dbReference type="InterPro" id="IPR050463">
    <property type="entry name" value="Gfo/Idh/MocA_oxidrdct_glycsds"/>
</dbReference>
<comment type="caution">
    <text evidence="4">The sequence shown here is derived from an EMBL/GenBank/DDBJ whole genome shotgun (WGS) entry which is preliminary data.</text>
</comment>
<dbReference type="InterPro" id="IPR000683">
    <property type="entry name" value="Gfo/Idh/MocA-like_OxRdtase_N"/>
</dbReference>
<feature type="signal peptide" evidence="1">
    <location>
        <begin position="1"/>
        <end position="29"/>
    </location>
</feature>
<name>B4DAV8_9BACT</name>
<organism evidence="4 5">
    <name type="scientific">Chthoniobacter flavus Ellin428</name>
    <dbReference type="NCBI Taxonomy" id="497964"/>
    <lineage>
        <taxon>Bacteria</taxon>
        <taxon>Pseudomonadati</taxon>
        <taxon>Verrucomicrobiota</taxon>
        <taxon>Spartobacteria</taxon>
        <taxon>Chthoniobacterales</taxon>
        <taxon>Chthoniobacteraceae</taxon>
        <taxon>Chthoniobacter</taxon>
    </lineage>
</organism>
<feature type="domain" description="Gfo/Idh/MocA-like oxidoreductase bacterial type C-terminal" evidence="3">
    <location>
        <begin position="203"/>
        <end position="273"/>
    </location>
</feature>
<evidence type="ECO:0000259" key="3">
    <source>
        <dbReference type="Pfam" id="PF19051"/>
    </source>
</evidence>
<dbReference type="AlphaFoldDB" id="B4DAV8"/>